<dbReference type="PANTHER" id="PTHR38039">
    <property type="entry name" value="TOXIN YOEB"/>
    <property type="match status" value="1"/>
</dbReference>
<keyword evidence="4" id="KW-0255">Endonuclease</keyword>
<reference evidence="7 8" key="2">
    <citation type="submission" date="2018-05" db="EMBL/GenBank/DDBJ databases">
        <authorList>
            <person name="Lanie J.A."/>
            <person name="Ng W.-L."/>
            <person name="Kazmierczak K.M."/>
            <person name="Andrzejewski T.M."/>
            <person name="Davidsen T.M."/>
            <person name="Wayne K.J."/>
            <person name="Tettelin H."/>
            <person name="Glass J.I."/>
            <person name="Rusch D."/>
            <person name="Podicherti R."/>
            <person name="Tsui H.-C.T."/>
            <person name="Winkler M.E."/>
        </authorList>
    </citation>
    <scope>NUCLEOTIDE SEQUENCE [LARGE SCALE GENOMIC DNA]</scope>
    <source>
        <strain evidence="7 8">C305</strain>
    </source>
</reference>
<organism evidence="7 8">
    <name type="scientific">Brumimicrobium oceani</name>
    <dbReference type="NCBI Taxonomy" id="2100725"/>
    <lineage>
        <taxon>Bacteria</taxon>
        <taxon>Pseudomonadati</taxon>
        <taxon>Bacteroidota</taxon>
        <taxon>Flavobacteriia</taxon>
        <taxon>Flavobacteriales</taxon>
        <taxon>Crocinitomicaceae</taxon>
        <taxon>Brumimicrobium</taxon>
    </lineage>
</organism>
<dbReference type="GO" id="GO:0016787">
    <property type="term" value="F:hydrolase activity"/>
    <property type="evidence" value="ECO:0007669"/>
    <property type="project" value="UniProtKB-KW"/>
</dbReference>
<evidence type="ECO:0000256" key="2">
    <source>
        <dbReference type="ARBA" id="ARBA00022649"/>
    </source>
</evidence>
<dbReference type="NCBIfam" id="TIGR02116">
    <property type="entry name" value="toxin_Txe_YoeB"/>
    <property type="match status" value="1"/>
</dbReference>
<evidence type="ECO:0000256" key="6">
    <source>
        <dbReference type="ARBA" id="ARBA00030388"/>
    </source>
</evidence>
<dbReference type="OrthoDB" id="9801102at2"/>
<dbReference type="InterPro" id="IPR007712">
    <property type="entry name" value="RelE/ParE_toxin"/>
</dbReference>
<proteinExistence type="inferred from homology"/>
<dbReference type="SUPFAM" id="SSF143011">
    <property type="entry name" value="RelE-like"/>
    <property type="match status" value="1"/>
</dbReference>
<comment type="similarity">
    <text evidence="1">Belongs to the YoeB family.</text>
</comment>
<comment type="caution">
    <text evidence="7">The sequence shown here is derived from an EMBL/GenBank/DDBJ whole genome shotgun (WGS) entry which is preliminary data.</text>
</comment>
<gene>
    <name evidence="7" type="ORF">DIT68_05545</name>
</gene>
<dbReference type="NCBIfam" id="TIGR02385">
    <property type="entry name" value="RelE_StbE"/>
    <property type="match status" value="1"/>
</dbReference>
<evidence type="ECO:0000256" key="5">
    <source>
        <dbReference type="ARBA" id="ARBA00022801"/>
    </source>
</evidence>
<dbReference type="GO" id="GO:0006401">
    <property type="term" value="P:RNA catabolic process"/>
    <property type="evidence" value="ECO:0007669"/>
    <property type="project" value="InterPro"/>
</dbReference>
<dbReference type="AlphaFoldDB" id="A0A2U2XDY7"/>
<dbReference type="PANTHER" id="PTHR38039:SF1">
    <property type="entry name" value="TOXIN YOEB"/>
    <property type="match status" value="1"/>
</dbReference>
<keyword evidence="2" id="KW-1277">Toxin-antitoxin system</keyword>
<reference evidence="7 8" key="1">
    <citation type="submission" date="2018-05" db="EMBL/GenBank/DDBJ databases">
        <title>Brumimicrobium oceani sp. nov., isolated from coastal sediment.</title>
        <authorList>
            <person name="Kou Y."/>
        </authorList>
    </citation>
    <scope>NUCLEOTIDE SEQUENCE [LARGE SCALE GENOMIC DNA]</scope>
    <source>
        <strain evidence="7 8">C305</strain>
    </source>
</reference>
<dbReference type="InterPro" id="IPR035093">
    <property type="entry name" value="RelE/ParE_toxin_dom_sf"/>
</dbReference>
<protein>
    <recommendedName>
        <fullName evidence="6">Putative mRNA interferase YoeB</fullName>
    </recommendedName>
</protein>
<sequence length="90" mass="10707">MSYQLDFSDTATKDIKSFRKSGDKVLLKKLNRLLVEIIEHPFTGTGKPEQLKHDFSGYWSRRINKEHRIVYEVIEKEDKILILSLKGHYW</sequence>
<accession>A0A2U2XDY7</accession>
<keyword evidence="3" id="KW-0540">Nuclease</keyword>
<evidence type="ECO:0000313" key="7">
    <source>
        <dbReference type="EMBL" id="PWH86019.1"/>
    </source>
</evidence>
<dbReference type="Proteomes" id="UP000245370">
    <property type="component" value="Unassembled WGS sequence"/>
</dbReference>
<keyword evidence="8" id="KW-1185">Reference proteome</keyword>
<dbReference type="InterPro" id="IPR009614">
    <property type="entry name" value="YoeB_toxin"/>
</dbReference>
<evidence type="ECO:0000256" key="3">
    <source>
        <dbReference type="ARBA" id="ARBA00022722"/>
    </source>
</evidence>
<dbReference type="Gene3D" id="3.30.2310.20">
    <property type="entry name" value="RelE-like"/>
    <property type="match status" value="1"/>
</dbReference>
<name>A0A2U2XDY7_9FLAO</name>
<dbReference type="GO" id="GO:0045892">
    <property type="term" value="P:negative regulation of DNA-templated transcription"/>
    <property type="evidence" value="ECO:0007669"/>
    <property type="project" value="TreeGrafter"/>
</dbReference>
<keyword evidence="5" id="KW-0378">Hydrolase</keyword>
<evidence type="ECO:0000313" key="8">
    <source>
        <dbReference type="Proteomes" id="UP000245370"/>
    </source>
</evidence>
<dbReference type="RefSeq" id="WP_109358827.1">
    <property type="nucleotide sequence ID" value="NZ_QFRJ01000003.1"/>
</dbReference>
<evidence type="ECO:0000256" key="1">
    <source>
        <dbReference type="ARBA" id="ARBA00008172"/>
    </source>
</evidence>
<dbReference type="GO" id="GO:0004519">
    <property type="term" value="F:endonuclease activity"/>
    <property type="evidence" value="ECO:0007669"/>
    <property type="project" value="UniProtKB-KW"/>
</dbReference>
<dbReference type="Pfam" id="PF06769">
    <property type="entry name" value="YoeB_toxin"/>
    <property type="match status" value="1"/>
</dbReference>
<evidence type="ECO:0000256" key="4">
    <source>
        <dbReference type="ARBA" id="ARBA00022759"/>
    </source>
</evidence>
<dbReference type="EMBL" id="QFRJ01000003">
    <property type="protein sequence ID" value="PWH86019.1"/>
    <property type="molecule type" value="Genomic_DNA"/>
</dbReference>